<gene>
    <name evidence="1" type="ORF">J2W55_004815</name>
</gene>
<dbReference type="Proteomes" id="UP001247620">
    <property type="component" value="Unassembled WGS sequence"/>
</dbReference>
<dbReference type="EMBL" id="JAVDUU010000005">
    <property type="protein sequence ID" value="MDR6944947.1"/>
    <property type="molecule type" value="Genomic_DNA"/>
</dbReference>
<proteinExistence type="predicted"/>
<evidence type="ECO:0000313" key="2">
    <source>
        <dbReference type="Proteomes" id="UP001247620"/>
    </source>
</evidence>
<sequence>MNNLYPKLFILLLLTITINSCKPDPALYPTRVVPIPGYKGDDAGTNTGTYYFKGTLDGQALNWQETTGVDGWVVGSAAATSNDQGNITGNLSALLSAAKTLQPSVAVEIGTFHVLADADKSVVFNSFVTTGSWAFGTENNAIDARYVTISYTDSEGNFYTSAKGAQTGTVNIVSVTPVPKEPGKEEGLKIKLTFSCTLYPEEGSGASLTLTNAETTLWFENGL</sequence>
<keyword evidence="2" id="KW-1185">Reference proteome</keyword>
<reference evidence="1 2" key="1">
    <citation type="submission" date="2023-07" db="EMBL/GenBank/DDBJ databases">
        <title>Sorghum-associated microbial communities from plants grown in Nebraska, USA.</title>
        <authorList>
            <person name="Schachtman D."/>
        </authorList>
    </citation>
    <scope>NUCLEOTIDE SEQUENCE [LARGE SCALE GENOMIC DNA]</scope>
    <source>
        <strain evidence="1 2">3262</strain>
    </source>
</reference>
<protein>
    <recommendedName>
        <fullName evidence="3">Fimbrillin family protein</fullName>
    </recommendedName>
</protein>
<accession>A0ABU1THQ6</accession>
<dbReference type="RefSeq" id="WP_310102063.1">
    <property type="nucleotide sequence ID" value="NZ_JAVDUU010000005.1"/>
</dbReference>
<evidence type="ECO:0008006" key="3">
    <source>
        <dbReference type="Google" id="ProtNLM"/>
    </source>
</evidence>
<name>A0ABU1THQ6_9SPHI</name>
<organism evidence="1 2">
    <name type="scientific">Mucilaginibacter pocheonensis</name>
    <dbReference type="NCBI Taxonomy" id="398050"/>
    <lineage>
        <taxon>Bacteria</taxon>
        <taxon>Pseudomonadati</taxon>
        <taxon>Bacteroidota</taxon>
        <taxon>Sphingobacteriia</taxon>
        <taxon>Sphingobacteriales</taxon>
        <taxon>Sphingobacteriaceae</taxon>
        <taxon>Mucilaginibacter</taxon>
    </lineage>
</organism>
<evidence type="ECO:0000313" key="1">
    <source>
        <dbReference type="EMBL" id="MDR6944947.1"/>
    </source>
</evidence>
<comment type="caution">
    <text evidence="1">The sequence shown here is derived from an EMBL/GenBank/DDBJ whole genome shotgun (WGS) entry which is preliminary data.</text>
</comment>